<protein>
    <submittedName>
        <fullName evidence="1">Uncharacterized protein</fullName>
    </submittedName>
</protein>
<comment type="caution">
    <text evidence="1">The sequence shown here is derived from an EMBL/GenBank/DDBJ whole genome shotgun (WGS) entry which is preliminary data.</text>
</comment>
<dbReference type="RefSeq" id="WP_113619972.1">
    <property type="nucleotide sequence ID" value="NZ_QFFJ01000003.1"/>
</dbReference>
<dbReference type="EMBL" id="QFFJ01000003">
    <property type="protein sequence ID" value="RBL88145.1"/>
    <property type="molecule type" value="Genomic_DNA"/>
</dbReference>
<evidence type="ECO:0000313" key="2">
    <source>
        <dbReference type="Proteomes" id="UP000253410"/>
    </source>
</evidence>
<organism evidence="1 2">
    <name type="scientific">Chitinophaga flava</name>
    <dbReference type="NCBI Taxonomy" id="2259036"/>
    <lineage>
        <taxon>Bacteria</taxon>
        <taxon>Pseudomonadati</taxon>
        <taxon>Bacteroidota</taxon>
        <taxon>Chitinophagia</taxon>
        <taxon>Chitinophagales</taxon>
        <taxon>Chitinophagaceae</taxon>
        <taxon>Chitinophaga</taxon>
    </lineage>
</organism>
<keyword evidence="2" id="KW-1185">Reference proteome</keyword>
<sequence>MANNGNNFRMTSFRAADYQLNNRPMDLAPARRDFYKIWLILDECHLSLETADLHIQQPALIVRLSVGVTPFFS</sequence>
<proteinExistence type="predicted"/>
<dbReference type="Proteomes" id="UP000253410">
    <property type="component" value="Unassembled WGS sequence"/>
</dbReference>
<gene>
    <name evidence="1" type="ORF">DF182_32000</name>
</gene>
<name>A0A365XRE2_9BACT</name>
<dbReference type="AlphaFoldDB" id="A0A365XRE2"/>
<accession>A0A365XRE2</accession>
<reference evidence="1 2" key="1">
    <citation type="submission" date="2018-05" db="EMBL/GenBank/DDBJ databases">
        <title>Chitinophaga sp. K3CV102501T nov., isolated from isolated from a monsoon evergreen broad-leaved forest soil.</title>
        <authorList>
            <person name="Lv Y."/>
        </authorList>
    </citation>
    <scope>NUCLEOTIDE SEQUENCE [LARGE SCALE GENOMIC DNA]</scope>
    <source>
        <strain evidence="1 2">GDMCC 1.1325</strain>
    </source>
</reference>
<evidence type="ECO:0000313" key="1">
    <source>
        <dbReference type="EMBL" id="RBL88145.1"/>
    </source>
</evidence>